<evidence type="ECO:0000313" key="2">
    <source>
        <dbReference type="Proteomes" id="UP000828048"/>
    </source>
</evidence>
<dbReference type="EMBL" id="CM037156">
    <property type="protein sequence ID" value="KAH7837149.1"/>
    <property type="molecule type" value="Genomic_DNA"/>
</dbReference>
<protein>
    <submittedName>
        <fullName evidence="1">Uncharacterized protein</fullName>
    </submittedName>
</protein>
<evidence type="ECO:0000313" key="1">
    <source>
        <dbReference type="EMBL" id="KAH7837149.1"/>
    </source>
</evidence>
<dbReference type="Proteomes" id="UP000828048">
    <property type="component" value="Chromosome 6"/>
</dbReference>
<accession>A0ACB7X9T4</accession>
<comment type="caution">
    <text evidence="1">The sequence shown here is derived from an EMBL/GenBank/DDBJ whole genome shotgun (WGS) entry which is preliminary data.</text>
</comment>
<organism evidence="1 2">
    <name type="scientific">Vaccinium darrowii</name>
    <dbReference type="NCBI Taxonomy" id="229202"/>
    <lineage>
        <taxon>Eukaryota</taxon>
        <taxon>Viridiplantae</taxon>
        <taxon>Streptophyta</taxon>
        <taxon>Embryophyta</taxon>
        <taxon>Tracheophyta</taxon>
        <taxon>Spermatophyta</taxon>
        <taxon>Magnoliopsida</taxon>
        <taxon>eudicotyledons</taxon>
        <taxon>Gunneridae</taxon>
        <taxon>Pentapetalae</taxon>
        <taxon>asterids</taxon>
        <taxon>Ericales</taxon>
        <taxon>Ericaceae</taxon>
        <taxon>Vaccinioideae</taxon>
        <taxon>Vaccinieae</taxon>
        <taxon>Vaccinium</taxon>
    </lineage>
</organism>
<name>A0ACB7X9T4_9ERIC</name>
<gene>
    <name evidence="1" type="ORF">Vadar_010210</name>
</gene>
<keyword evidence="2" id="KW-1185">Reference proteome</keyword>
<sequence>MEIARDNVETRPWSDLPQELLSPVANRLGIIELLGFRDTCKDWRSASSTASAEIESSRHRKPWFLLYAEGNQECKLNNVSEKIRYSINIPELEESACLASIHGWLLLFNKGAIFFFCPLTRAKMELPDFPYLEISDHVATFSAPPTSKKCIVCVISRKSELKVELNFLKRGELKWEKVDYACTRESVNIVSGATFHEECFYFLDKENKLLTYSFGNKKWGLYRIVESKASDIDQLPFDCKKQHLKSNGILKDWLNLVEDASISTCGTLVETNYGVALVYNESIEASKEEGEIRKLKGIWIHPRFHQVPPNQNWFN</sequence>
<reference evidence="1 2" key="1">
    <citation type="journal article" date="2021" name="Hortic Res">
        <title>High-quality reference genome and annotation aids understanding of berry development for evergreen blueberry (Vaccinium darrowii).</title>
        <authorList>
            <person name="Yu J."/>
            <person name="Hulse-Kemp A.M."/>
            <person name="Babiker E."/>
            <person name="Staton M."/>
        </authorList>
    </citation>
    <scope>NUCLEOTIDE SEQUENCE [LARGE SCALE GENOMIC DNA]</scope>
    <source>
        <strain evidence="2">cv. NJ 8807/NJ 8810</strain>
        <tissue evidence="1">Young leaf</tissue>
    </source>
</reference>
<proteinExistence type="predicted"/>